<dbReference type="AlphaFoldDB" id="A0A225VZS3"/>
<gene>
    <name evidence="1" type="ORF">PHMEG_00017090</name>
</gene>
<evidence type="ECO:0000313" key="1">
    <source>
        <dbReference type="EMBL" id="OWZ10110.1"/>
    </source>
</evidence>
<sequence>MGQGVDSREELSAGQKWYIVRVARRSKKKTKSSGPAYRCEAWAHAPVYYTLSSLITAYRVNMGYRKERITNDPPLNGKDAVNKVIAGLETITRDEWVNMYRHAQCFEKHIPRKAADVV</sequence>
<evidence type="ECO:0000313" key="2">
    <source>
        <dbReference type="Proteomes" id="UP000198211"/>
    </source>
</evidence>
<name>A0A225VZS3_9STRA</name>
<dbReference type="EMBL" id="NBNE01002557">
    <property type="protein sequence ID" value="OWZ10110.1"/>
    <property type="molecule type" value="Genomic_DNA"/>
</dbReference>
<proteinExistence type="predicted"/>
<protein>
    <submittedName>
        <fullName evidence="1">Uncharacterized protein</fullName>
    </submittedName>
</protein>
<accession>A0A225VZS3</accession>
<organism evidence="1 2">
    <name type="scientific">Phytophthora megakarya</name>
    <dbReference type="NCBI Taxonomy" id="4795"/>
    <lineage>
        <taxon>Eukaryota</taxon>
        <taxon>Sar</taxon>
        <taxon>Stramenopiles</taxon>
        <taxon>Oomycota</taxon>
        <taxon>Peronosporomycetes</taxon>
        <taxon>Peronosporales</taxon>
        <taxon>Peronosporaceae</taxon>
        <taxon>Phytophthora</taxon>
    </lineage>
</organism>
<keyword evidence="2" id="KW-1185">Reference proteome</keyword>
<comment type="caution">
    <text evidence="1">The sequence shown here is derived from an EMBL/GenBank/DDBJ whole genome shotgun (WGS) entry which is preliminary data.</text>
</comment>
<reference evidence="2" key="1">
    <citation type="submission" date="2017-03" db="EMBL/GenBank/DDBJ databases">
        <title>Phytopthora megakarya and P. palmivora, two closely related causual agents of cacao black pod achieved similar genome size and gene model numbers by different mechanisms.</title>
        <authorList>
            <person name="Ali S."/>
            <person name="Shao J."/>
            <person name="Larry D.J."/>
            <person name="Kronmiller B."/>
            <person name="Shen D."/>
            <person name="Strem M.D."/>
            <person name="Melnick R.L."/>
            <person name="Guiltinan M.J."/>
            <person name="Tyler B.M."/>
            <person name="Meinhardt L.W."/>
            <person name="Bailey B.A."/>
        </authorList>
    </citation>
    <scope>NUCLEOTIDE SEQUENCE [LARGE SCALE GENOMIC DNA]</scope>
    <source>
        <strain evidence="2">zdho120</strain>
    </source>
</reference>
<dbReference type="Proteomes" id="UP000198211">
    <property type="component" value="Unassembled WGS sequence"/>
</dbReference>